<evidence type="ECO:0000313" key="3">
    <source>
        <dbReference type="Proteomes" id="UP000246171"/>
    </source>
</evidence>
<evidence type="ECO:0000313" key="2">
    <source>
        <dbReference type="EMBL" id="PWY79986.1"/>
    </source>
</evidence>
<evidence type="ECO:0000256" key="1">
    <source>
        <dbReference type="SAM" id="Phobius"/>
    </source>
</evidence>
<organism evidence="2 3">
    <name type="scientific">Aspergillus eucalypticola (strain CBS 122712 / IBT 29274)</name>
    <dbReference type="NCBI Taxonomy" id="1448314"/>
    <lineage>
        <taxon>Eukaryota</taxon>
        <taxon>Fungi</taxon>
        <taxon>Dikarya</taxon>
        <taxon>Ascomycota</taxon>
        <taxon>Pezizomycotina</taxon>
        <taxon>Eurotiomycetes</taxon>
        <taxon>Eurotiomycetidae</taxon>
        <taxon>Eurotiales</taxon>
        <taxon>Aspergillaceae</taxon>
        <taxon>Aspergillus</taxon>
        <taxon>Aspergillus subgen. Circumdati</taxon>
    </lineage>
</organism>
<keyword evidence="1" id="KW-1133">Transmembrane helix</keyword>
<dbReference type="VEuPathDB" id="FungiDB:BO83DRAFT_200761"/>
<feature type="transmembrane region" description="Helical" evidence="1">
    <location>
        <begin position="7"/>
        <end position="28"/>
    </location>
</feature>
<proteinExistence type="predicted"/>
<dbReference type="EMBL" id="MSFU01000005">
    <property type="protein sequence ID" value="PWY79986.1"/>
    <property type="molecule type" value="Genomic_DNA"/>
</dbReference>
<dbReference type="AlphaFoldDB" id="A0A317W025"/>
<sequence>MLYFILFYWIFLFFFFSVFVLLGIWGGVLDGNTLALRCIASSCCIAVYTDWMKLVELLTI</sequence>
<name>A0A317W025_ASPEC</name>
<comment type="caution">
    <text evidence="2">The sequence shown here is derived from an EMBL/GenBank/DDBJ whole genome shotgun (WGS) entry which is preliminary data.</text>
</comment>
<reference evidence="2" key="1">
    <citation type="submission" date="2016-12" db="EMBL/GenBank/DDBJ databases">
        <title>The genomes of Aspergillus section Nigri reveals drivers in fungal speciation.</title>
        <authorList>
            <consortium name="DOE Joint Genome Institute"/>
            <person name="Vesth T.C."/>
            <person name="Nybo J."/>
            <person name="Theobald S."/>
            <person name="Brandl J."/>
            <person name="Frisvad J.C."/>
            <person name="Nielsen K.F."/>
            <person name="Lyhne E.K."/>
            <person name="Kogle M.E."/>
            <person name="Kuo A."/>
            <person name="Riley R."/>
            <person name="Clum A."/>
            <person name="Nolan M."/>
            <person name="Lipzen A."/>
            <person name="Salamov A."/>
            <person name="Henrissat B."/>
            <person name="Wiebenga A."/>
            <person name="De vries R.P."/>
            <person name="Grigoriev I.V."/>
            <person name="Mortensen U.H."/>
            <person name="Andersen M.R."/>
            <person name="Baker S.E."/>
        </authorList>
    </citation>
    <scope>NUCLEOTIDE SEQUENCE</scope>
    <source>
        <strain evidence="2">CBS 122712</strain>
    </source>
</reference>
<keyword evidence="3" id="KW-1185">Reference proteome</keyword>
<dbReference type="RefSeq" id="XP_025391133.1">
    <property type="nucleotide sequence ID" value="XM_025526635.1"/>
</dbReference>
<dbReference type="Proteomes" id="UP000246171">
    <property type="component" value="Unassembled WGS sequence"/>
</dbReference>
<keyword evidence="1" id="KW-0472">Membrane</keyword>
<gene>
    <name evidence="2" type="ORF">BO83DRAFT_200761</name>
</gene>
<dbReference type="GeneID" id="37048597"/>
<keyword evidence="1" id="KW-0812">Transmembrane</keyword>
<accession>A0A317W025</accession>
<protein>
    <submittedName>
        <fullName evidence="2">Uncharacterized protein</fullName>
    </submittedName>
</protein>